<accession>A0ACC2ZXK0</accession>
<protein>
    <submittedName>
        <fullName evidence="1">Protein kinase activating protein dpb11</fullName>
    </submittedName>
</protein>
<gene>
    <name evidence="1" type="primary">DPB11</name>
    <name evidence="1" type="ORF">H2198_008562</name>
</gene>
<proteinExistence type="predicted"/>
<name>A0ACC2ZXK0_9EURO</name>
<keyword evidence="1" id="KW-0418">Kinase</keyword>
<evidence type="ECO:0000313" key="1">
    <source>
        <dbReference type="EMBL" id="KAJ9652176.1"/>
    </source>
</evidence>
<comment type="caution">
    <text evidence="1">The sequence shown here is derived from an EMBL/GenBank/DDBJ whole genome shotgun (WGS) entry which is preliminary data.</text>
</comment>
<evidence type="ECO:0000313" key="2">
    <source>
        <dbReference type="Proteomes" id="UP001172386"/>
    </source>
</evidence>
<keyword evidence="1" id="KW-0808">Transferase</keyword>
<organism evidence="1 2">
    <name type="scientific">Neophaeococcomyces mojaviensis</name>
    <dbReference type="NCBI Taxonomy" id="3383035"/>
    <lineage>
        <taxon>Eukaryota</taxon>
        <taxon>Fungi</taxon>
        <taxon>Dikarya</taxon>
        <taxon>Ascomycota</taxon>
        <taxon>Pezizomycotina</taxon>
        <taxon>Eurotiomycetes</taxon>
        <taxon>Chaetothyriomycetidae</taxon>
        <taxon>Chaetothyriales</taxon>
        <taxon>Chaetothyriales incertae sedis</taxon>
        <taxon>Neophaeococcomyces</taxon>
    </lineage>
</organism>
<dbReference type="Proteomes" id="UP001172386">
    <property type="component" value="Unassembled WGS sequence"/>
</dbReference>
<dbReference type="EMBL" id="JAPDRQ010000212">
    <property type="protein sequence ID" value="KAJ9652176.1"/>
    <property type="molecule type" value="Genomic_DNA"/>
</dbReference>
<keyword evidence="2" id="KW-1185">Reference proteome</keyword>
<reference evidence="1" key="1">
    <citation type="submission" date="2022-10" db="EMBL/GenBank/DDBJ databases">
        <title>Culturing micro-colonial fungi from biological soil crusts in the Mojave desert and describing Neophaeococcomyces mojavensis, and introducing the new genera and species Taxawa tesnikishii.</title>
        <authorList>
            <person name="Kurbessoian T."/>
            <person name="Stajich J.E."/>
        </authorList>
    </citation>
    <scope>NUCLEOTIDE SEQUENCE</scope>
    <source>
        <strain evidence="1">JES_112</strain>
    </source>
</reference>
<sequence length="957" mass="105954">MPRNTSKLSAEKPLEGAVLCCTSILPEDRTQLAEWAQEMGAEHTLDLTSDVTHLLVGDTDSKKYQYVAKEREDVKVLKPEWVQAVREIWMADQPLNLNALEAEYRVPTLFGLKICITGFDDMAFRNGLAQDIQKNGGTYTGDLTKDVTHLIAAAPVGKKFEYATMWQVKIVSIKWYKDTVDRGMQLDESLYHPAMQPEQQGIGAWNRRKPSSPKLGKRQREDQPTTEPGRKLRRTASARFSNQHENLWNDIVGNNDPVPDVTEYREKVLRPSKSMPVMHPDQTEKNPPDHKGEERVAGILHGKHFSTRGFDEQRRTLLYSALAGLGAMVHESISQMLKQPDVDPQDQFLIVPYTTDEKILNVLTRKCPNVTLVTELWVEWCITKKHFVSPDQYVLGRPISPIVLPAASKLVVNASGFHQVQTMHISKIVSQFGAQYQETFTPETTVLVCNSANVNPQKIIHAQLWEVPIVTEKWLEQLAKDGRVPSFEPFRVGQNRKAGASTDATAQGASVHQRRETATTTTTTENLARPQDGQGNDTIDGDNFANAPQDNQVLNVSTPDGNHTSVTEATEPPEGFDGKSNSPEEDSIKIGRWGLPEQPNKPKPLQEISSNIQGKRPSPMKKKLFRAFDGYSSIQDETVLPQQEEVKEPGVVLEGNEDNALDLVSGPELQPQIQSEKEKQNELMKEFFEIKAAAAAKAAEVSKKQSSRPSKKKNLLGRALSNLSNSSRTSNDNSNNHSNDAIANGKQPLSRASSINSVNTDGLGVPLSGISRLPTEGSNGIMACPKTNNNTRYLALKDNASRDDKATALKQPTGSTNLHNSSSTLTSFQAQLLAFTTSQPTRPASPPPRSQDQGQLTYADTAEATKLKAQLAEKRRARARFGQQPNDSMPELSKEESEEQRQQEWREMERAANERGVLKDDEALIGGGRRTRGRDKALAGLEGARDGDGQWGAGLPI</sequence>